<comment type="similarity">
    <text evidence="1">Belongs to the eukaryotic-type N-acetylglucosamine kinase family.</text>
</comment>
<name>A0A7R9FZE1_TIMSH</name>
<dbReference type="Pfam" id="PF01869">
    <property type="entry name" value="BcrAD_BadFG"/>
    <property type="match status" value="1"/>
</dbReference>
<proteinExistence type="inferred from homology"/>
<dbReference type="EMBL" id="OC001486">
    <property type="protein sequence ID" value="CAD7260044.1"/>
    <property type="molecule type" value="Genomic_DNA"/>
</dbReference>
<dbReference type="EC" id="2.7.1.59" evidence="2"/>
<evidence type="ECO:0000313" key="6">
    <source>
        <dbReference type="EMBL" id="CAD7260044.1"/>
    </source>
</evidence>
<evidence type="ECO:0000256" key="1">
    <source>
        <dbReference type="ARBA" id="ARBA00006198"/>
    </source>
</evidence>
<protein>
    <recommendedName>
        <fullName evidence="3">N-acetyl-D-glucosamine kinase</fullName>
        <ecNumber evidence="2">2.7.1.59</ecNumber>
    </recommendedName>
    <alternativeName>
        <fullName evidence="4">GlcNAc kinase</fullName>
    </alternativeName>
</protein>
<dbReference type="GO" id="GO:0045127">
    <property type="term" value="F:N-acetylglucosamine kinase activity"/>
    <property type="evidence" value="ECO:0007669"/>
    <property type="project" value="UniProtKB-EC"/>
</dbReference>
<reference evidence="6" key="1">
    <citation type="submission" date="2020-11" db="EMBL/GenBank/DDBJ databases">
        <authorList>
            <person name="Tran Van P."/>
        </authorList>
    </citation>
    <scope>NUCLEOTIDE SEQUENCE</scope>
</reference>
<dbReference type="PANTHER" id="PTHR12862:SF0">
    <property type="entry name" value="N-ACETYL-D-GLUCOSAMINE KINASE"/>
    <property type="match status" value="1"/>
</dbReference>
<evidence type="ECO:0000256" key="3">
    <source>
        <dbReference type="ARBA" id="ARBA00014974"/>
    </source>
</evidence>
<evidence type="ECO:0000259" key="5">
    <source>
        <dbReference type="Pfam" id="PF01869"/>
    </source>
</evidence>
<organism evidence="6">
    <name type="scientific">Timema shepardi</name>
    <name type="common">Walking stick</name>
    <dbReference type="NCBI Taxonomy" id="629360"/>
    <lineage>
        <taxon>Eukaryota</taxon>
        <taxon>Metazoa</taxon>
        <taxon>Ecdysozoa</taxon>
        <taxon>Arthropoda</taxon>
        <taxon>Hexapoda</taxon>
        <taxon>Insecta</taxon>
        <taxon>Pterygota</taxon>
        <taxon>Neoptera</taxon>
        <taxon>Polyneoptera</taxon>
        <taxon>Phasmatodea</taxon>
        <taxon>Timematodea</taxon>
        <taxon>Timematoidea</taxon>
        <taxon>Timematidae</taxon>
        <taxon>Timema</taxon>
    </lineage>
</organism>
<dbReference type="PANTHER" id="PTHR12862">
    <property type="entry name" value="BADF TYPE ATPASE DOMAIN-CONTAINING PROTEIN"/>
    <property type="match status" value="1"/>
</dbReference>
<dbReference type="InterPro" id="IPR043129">
    <property type="entry name" value="ATPase_NBD"/>
</dbReference>
<accession>A0A7R9FZE1</accession>
<dbReference type="AlphaFoldDB" id="A0A7R9FZE1"/>
<dbReference type="CDD" id="cd24078">
    <property type="entry name" value="ASKHA_NBD_NAGK_meta"/>
    <property type="match status" value="1"/>
</dbReference>
<sequence>MLDWPTDDGEIGVRTLVGSTGGATHSKVVLYNSKGEKLVECSGPGTNHWILGMEECQKRIHSMVDQAKKEAGLPIDKPLTILGMSLSGCEQEETNHKLKQGLLSKYPKLSLQYMVCSDTVGSIATALDKGGIVVIAGTGSNALLLNPDGSVHRCGGWGHMLGDEGSAWWTAHKAMKICIDEQDNFVQPPHSTNFVWEAIKRHFNVETRFDLLDHCYSNFEKSKYAGLTKLLSEGANQGDALCLWLFARAGEMLFKHISALYSMADKSLLQESGGLSVVCVGSVWLSWEHLKPGFTGHCSHPGMPAIPELTLLRLTTSMAAGATYLAAKEIDLNLPRDYQANYKVFFHYKCSKT</sequence>
<feature type="domain" description="ATPase BadF/BadG/BcrA/BcrD type" evidence="5">
    <location>
        <begin position="21"/>
        <end position="262"/>
    </location>
</feature>
<evidence type="ECO:0000256" key="2">
    <source>
        <dbReference type="ARBA" id="ARBA00012122"/>
    </source>
</evidence>
<dbReference type="InterPro" id="IPR002731">
    <property type="entry name" value="ATPase_BadF"/>
</dbReference>
<dbReference type="SUPFAM" id="SSF53067">
    <property type="entry name" value="Actin-like ATPase domain"/>
    <property type="match status" value="2"/>
</dbReference>
<dbReference type="InterPro" id="IPR039758">
    <property type="entry name" value="NAGK-like"/>
</dbReference>
<gene>
    <name evidence="6" type="ORF">TSIB3V08_LOCUS4236</name>
</gene>
<dbReference type="Gene3D" id="3.30.420.40">
    <property type="match status" value="1"/>
</dbReference>
<evidence type="ECO:0000256" key="4">
    <source>
        <dbReference type="ARBA" id="ARBA00031123"/>
    </source>
</evidence>